<organism evidence="1">
    <name type="scientific">marine metagenome</name>
    <dbReference type="NCBI Taxonomy" id="408172"/>
    <lineage>
        <taxon>unclassified sequences</taxon>
        <taxon>metagenomes</taxon>
        <taxon>ecological metagenomes</taxon>
    </lineage>
</organism>
<name>A0A381QQY7_9ZZZZ</name>
<evidence type="ECO:0000313" key="1">
    <source>
        <dbReference type="EMBL" id="SUZ79973.1"/>
    </source>
</evidence>
<sequence>MKVDSILLSTEEYVGQSFLSQDENTIIKNIINFFTSVYLMQRYETLLI</sequence>
<protein>
    <submittedName>
        <fullName evidence="1">Uncharacterized protein</fullName>
    </submittedName>
</protein>
<accession>A0A381QQY7</accession>
<dbReference type="AlphaFoldDB" id="A0A381QQY7"/>
<gene>
    <name evidence="1" type="ORF">METZ01_LOCUS32827</name>
</gene>
<proteinExistence type="predicted"/>
<dbReference type="EMBL" id="UINC01001408">
    <property type="protein sequence ID" value="SUZ79973.1"/>
    <property type="molecule type" value="Genomic_DNA"/>
</dbReference>
<reference evidence="1" key="1">
    <citation type="submission" date="2018-05" db="EMBL/GenBank/DDBJ databases">
        <authorList>
            <person name="Lanie J.A."/>
            <person name="Ng W.-L."/>
            <person name="Kazmierczak K.M."/>
            <person name="Andrzejewski T.M."/>
            <person name="Davidsen T.M."/>
            <person name="Wayne K.J."/>
            <person name="Tettelin H."/>
            <person name="Glass J.I."/>
            <person name="Rusch D."/>
            <person name="Podicherti R."/>
            <person name="Tsui H.-C.T."/>
            <person name="Winkler M.E."/>
        </authorList>
    </citation>
    <scope>NUCLEOTIDE SEQUENCE</scope>
</reference>